<dbReference type="RefSeq" id="WP_013460977.1">
    <property type="nucleotide sequence ID" value="NC_014762.1"/>
</dbReference>
<dbReference type="NCBIfam" id="TIGR03025">
    <property type="entry name" value="EPS_sugtrans"/>
    <property type="match status" value="1"/>
</dbReference>
<dbReference type="eggNOG" id="COG2148">
    <property type="taxonomic scope" value="Bacteria"/>
</dbReference>
<dbReference type="AlphaFoldDB" id="E4U383"/>
<keyword evidence="5 11" id="KW-0808">Transferase</keyword>
<dbReference type="InterPro" id="IPR003362">
    <property type="entry name" value="Bact_transf"/>
</dbReference>
<dbReference type="PANTHER" id="PTHR30576">
    <property type="entry name" value="COLANIC BIOSYNTHESIS UDP-GLUCOSE LIPID CARRIER TRANSFERASE"/>
    <property type="match status" value="1"/>
</dbReference>
<evidence type="ECO:0000256" key="4">
    <source>
        <dbReference type="ARBA" id="ARBA00022475"/>
    </source>
</evidence>
<evidence type="ECO:0000256" key="3">
    <source>
        <dbReference type="ARBA" id="ARBA00006464"/>
    </source>
</evidence>
<feature type="transmembrane region" description="Helical" evidence="9">
    <location>
        <begin position="246"/>
        <end position="265"/>
    </location>
</feature>
<sequence>MKETFARFLLVCFDVLAILVSLSGAFYLRHLFSGFFTIPPPPDIALYLQLYLIYGIVLIVIYFEGIYTKRFDFWQEHKRIGKALLVACLVALAVLALQKETEFYSRFILIISFVLMFILIPAEKFLVKRWLYKMGLWRRQAIILGEDPFFEKHVFENPYLGYVKGDINHAKTLFIASDYRQVGEIETVLDQSVKRNQEVIFIPLVKSYDFTDSYVIHLFNARTNLIVLENKLLNPLNRILKDSSDYLLSLLLLPFALMVMIIIALRIKKEESEGRVLFKQNRMGREGKMFVCYKFRTMHENGDPILEEYLRSHPEEIQNYAIYHKYENDPRITKIGHFLRKSSLDELPQIFNVLKGEMSLIGPRPYMSEEQQKIGKKLPMVLAVKPGITGLWQVSGRSDVDFSSRVSLDVWYVRNWNLWTDFVILMKTVKVVLRREGAV</sequence>
<accession>E4U383</accession>
<dbReference type="Proteomes" id="UP000008721">
    <property type="component" value="Chromosome"/>
</dbReference>
<feature type="domain" description="Bacterial sugar transferase" evidence="10">
    <location>
        <begin position="241"/>
        <end position="433"/>
    </location>
</feature>
<dbReference type="EC" id="2.7.8.6" evidence="11"/>
<comment type="subcellular location">
    <subcellularLocation>
        <location evidence="2">Cell membrane</location>
    </subcellularLocation>
    <subcellularLocation>
        <location evidence="1">Membrane</location>
        <topology evidence="1">Multi-pass membrane protein</topology>
    </subcellularLocation>
</comment>
<evidence type="ECO:0000259" key="10">
    <source>
        <dbReference type="Pfam" id="PF02397"/>
    </source>
</evidence>
<evidence type="ECO:0000256" key="7">
    <source>
        <dbReference type="ARBA" id="ARBA00022989"/>
    </source>
</evidence>
<name>E4U383_SULKY</name>
<dbReference type="InterPro" id="IPR017475">
    <property type="entry name" value="EPS_sugar_tfrase"/>
</dbReference>
<feature type="transmembrane region" description="Helical" evidence="9">
    <location>
        <begin position="48"/>
        <end position="68"/>
    </location>
</feature>
<organism evidence="11 12">
    <name type="scientific">Sulfuricurvum kujiense (strain ATCC BAA-921 / DSM 16994 / JCM 11577 / YK-1)</name>
    <dbReference type="NCBI Taxonomy" id="709032"/>
    <lineage>
        <taxon>Bacteria</taxon>
        <taxon>Pseudomonadati</taxon>
        <taxon>Campylobacterota</taxon>
        <taxon>Epsilonproteobacteria</taxon>
        <taxon>Campylobacterales</taxon>
        <taxon>Sulfurimonadaceae</taxon>
        <taxon>Sulfuricurvum</taxon>
    </lineage>
</organism>
<keyword evidence="6 9" id="KW-0812">Transmembrane</keyword>
<keyword evidence="7 9" id="KW-1133">Transmembrane helix</keyword>
<evidence type="ECO:0000256" key="5">
    <source>
        <dbReference type="ARBA" id="ARBA00022679"/>
    </source>
</evidence>
<evidence type="ECO:0000256" key="1">
    <source>
        <dbReference type="ARBA" id="ARBA00004141"/>
    </source>
</evidence>
<keyword evidence="8 9" id="KW-0472">Membrane</keyword>
<dbReference type="OrthoDB" id="9808602at2"/>
<keyword evidence="12" id="KW-1185">Reference proteome</keyword>
<comment type="similarity">
    <text evidence="3">Belongs to the bacterial sugar transferase family.</text>
</comment>
<dbReference type="GO" id="GO:0047360">
    <property type="term" value="F:undecaprenyl-phosphate galactose phosphotransferase activity"/>
    <property type="evidence" value="ECO:0007669"/>
    <property type="project" value="UniProtKB-EC"/>
</dbReference>
<proteinExistence type="inferred from homology"/>
<dbReference type="KEGG" id="sku:Sulku_2120"/>
<feature type="transmembrane region" description="Helical" evidence="9">
    <location>
        <begin position="103"/>
        <end position="122"/>
    </location>
</feature>
<evidence type="ECO:0000256" key="6">
    <source>
        <dbReference type="ARBA" id="ARBA00022692"/>
    </source>
</evidence>
<feature type="transmembrane region" description="Helical" evidence="9">
    <location>
        <begin position="7"/>
        <end position="28"/>
    </location>
</feature>
<reference evidence="11 12" key="1">
    <citation type="journal article" date="2012" name="Stand. Genomic Sci.">
        <title>Complete genome sequence of the sulfur compounds oxidizing chemolithoautotroph Sulfuricurvum kujiense type strain (YK-1(T)).</title>
        <authorList>
            <person name="Han C."/>
            <person name="Kotsyurbenko O."/>
            <person name="Chertkov O."/>
            <person name="Held B."/>
            <person name="Lapidus A."/>
            <person name="Nolan M."/>
            <person name="Lucas S."/>
            <person name="Hammon N."/>
            <person name="Deshpande S."/>
            <person name="Cheng J.F."/>
            <person name="Tapia R."/>
            <person name="Goodwin L.A."/>
            <person name="Pitluck S."/>
            <person name="Liolios K."/>
            <person name="Pagani I."/>
            <person name="Ivanova N."/>
            <person name="Mavromatis K."/>
            <person name="Mikhailova N."/>
            <person name="Pati A."/>
            <person name="Chen A."/>
            <person name="Palaniappan K."/>
            <person name="Land M."/>
            <person name="Hauser L."/>
            <person name="Chang Y.J."/>
            <person name="Jeffries C.D."/>
            <person name="Brambilla E.M."/>
            <person name="Rohde M."/>
            <person name="Spring S."/>
            <person name="Sikorski J."/>
            <person name="Goker M."/>
            <person name="Woyke T."/>
            <person name="Bristow J."/>
            <person name="Eisen J.A."/>
            <person name="Markowitz V."/>
            <person name="Hugenholtz P."/>
            <person name="Kyrpides N.C."/>
            <person name="Klenk H.P."/>
            <person name="Detter J.C."/>
        </authorList>
    </citation>
    <scope>NUCLEOTIDE SEQUENCE [LARGE SCALE GENOMIC DNA]</scope>
    <source>
        <strain evidence="12">ATCC BAA-921 / DSM 16994 / JCM 11577 / YK-1</strain>
    </source>
</reference>
<dbReference type="STRING" id="709032.Sulku_2120"/>
<evidence type="ECO:0000313" key="12">
    <source>
        <dbReference type="Proteomes" id="UP000008721"/>
    </source>
</evidence>
<evidence type="ECO:0000256" key="8">
    <source>
        <dbReference type="ARBA" id="ARBA00023136"/>
    </source>
</evidence>
<evidence type="ECO:0000256" key="2">
    <source>
        <dbReference type="ARBA" id="ARBA00004236"/>
    </source>
</evidence>
<evidence type="ECO:0000256" key="9">
    <source>
        <dbReference type="SAM" id="Phobius"/>
    </source>
</evidence>
<protein>
    <submittedName>
        <fullName evidence="11">Undecaprenyl-phosphate galactose phosphotransferase, WbaP</fullName>
        <ecNumber evidence="11">2.7.8.6</ecNumber>
    </submittedName>
</protein>
<keyword evidence="4" id="KW-1003">Cell membrane</keyword>
<dbReference type="GO" id="GO:0005886">
    <property type="term" value="C:plasma membrane"/>
    <property type="evidence" value="ECO:0007669"/>
    <property type="project" value="UniProtKB-SubCell"/>
</dbReference>
<gene>
    <name evidence="11" type="ordered locus">Sulku_2120</name>
</gene>
<evidence type="ECO:0000313" key="11">
    <source>
        <dbReference type="EMBL" id="ADR34780.1"/>
    </source>
</evidence>
<dbReference type="PANTHER" id="PTHR30576:SF4">
    <property type="entry name" value="UNDECAPRENYL-PHOSPHATE GALACTOSE PHOSPHOTRANSFERASE"/>
    <property type="match status" value="1"/>
</dbReference>
<dbReference type="Pfam" id="PF02397">
    <property type="entry name" value="Bac_transf"/>
    <property type="match status" value="1"/>
</dbReference>
<feature type="transmembrane region" description="Helical" evidence="9">
    <location>
        <begin position="80"/>
        <end position="97"/>
    </location>
</feature>
<dbReference type="EMBL" id="CP002355">
    <property type="protein sequence ID" value="ADR34780.1"/>
    <property type="molecule type" value="Genomic_DNA"/>
</dbReference>
<dbReference type="HOGENOM" id="CLU_024920_3_5_7"/>